<name>A0A9D4PIA2_RHISA</name>
<dbReference type="GO" id="GO:0005319">
    <property type="term" value="F:lipid transporter activity"/>
    <property type="evidence" value="ECO:0007669"/>
    <property type="project" value="TreeGrafter"/>
</dbReference>
<dbReference type="VEuPathDB" id="VectorBase:RSAN_054134"/>
<reference evidence="10" key="2">
    <citation type="submission" date="2021-09" db="EMBL/GenBank/DDBJ databases">
        <authorList>
            <person name="Jia N."/>
            <person name="Wang J."/>
            <person name="Shi W."/>
            <person name="Du L."/>
            <person name="Sun Y."/>
            <person name="Zhan W."/>
            <person name="Jiang J."/>
            <person name="Wang Q."/>
            <person name="Zhang B."/>
            <person name="Ji P."/>
            <person name="Sakyi L.B."/>
            <person name="Cui X."/>
            <person name="Yuan T."/>
            <person name="Jiang B."/>
            <person name="Yang W."/>
            <person name="Lam T.T.-Y."/>
            <person name="Chang Q."/>
            <person name="Ding S."/>
            <person name="Wang X."/>
            <person name="Zhu J."/>
            <person name="Ruan X."/>
            <person name="Zhao L."/>
            <person name="Wei J."/>
            <person name="Que T."/>
            <person name="Du C."/>
            <person name="Cheng J."/>
            <person name="Dai P."/>
            <person name="Han X."/>
            <person name="Huang E."/>
            <person name="Gao Y."/>
            <person name="Liu J."/>
            <person name="Shao H."/>
            <person name="Ye R."/>
            <person name="Li L."/>
            <person name="Wei W."/>
            <person name="Wang X."/>
            <person name="Wang C."/>
            <person name="Huo Q."/>
            <person name="Li W."/>
            <person name="Guo W."/>
            <person name="Chen H."/>
            <person name="Chen S."/>
            <person name="Zhou L."/>
            <person name="Zhou L."/>
            <person name="Ni X."/>
            <person name="Tian J."/>
            <person name="Zhou Y."/>
            <person name="Sheng Y."/>
            <person name="Liu T."/>
            <person name="Pan Y."/>
            <person name="Xia L."/>
            <person name="Li J."/>
            <person name="Zhao F."/>
            <person name="Cao W."/>
        </authorList>
    </citation>
    <scope>NUCLEOTIDE SEQUENCE</scope>
    <source>
        <strain evidence="10">Rsan-2018</strain>
        <tissue evidence="10">Larvae</tissue>
    </source>
</reference>
<dbReference type="GO" id="GO:0140359">
    <property type="term" value="F:ABC-type transporter activity"/>
    <property type="evidence" value="ECO:0007669"/>
    <property type="project" value="InterPro"/>
</dbReference>
<gene>
    <name evidence="10" type="ORF">HPB52_006582</name>
</gene>
<feature type="transmembrane region" description="Helical" evidence="8">
    <location>
        <begin position="655"/>
        <end position="676"/>
    </location>
</feature>
<dbReference type="EMBL" id="JABSTV010001253">
    <property type="protein sequence ID" value="KAH7943263.1"/>
    <property type="molecule type" value="Genomic_DNA"/>
</dbReference>
<dbReference type="InterPro" id="IPR003593">
    <property type="entry name" value="AAA+_ATPase"/>
</dbReference>
<dbReference type="GO" id="GO:0016020">
    <property type="term" value="C:membrane"/>
    <property type="evidence" value="ECO:0007669"/>
    <property type="project" value="UniProtKB-SubCell"/>
</dbReference>
<feature type="region of interest" description="Disordered" evidence="7">
    <location>
        <begin position="698"/>
        <end position="722"/>
    </location>
</feature>
<dbReference type="InterPro" id="IPR027417">
    <property type="entry name" value="P-loop_NTPase"/>
</dbReference>
<comment type="caution">
    <text evidence="10">The sequence shown here is derived from an EMBL/GenBank/DDBJ whole genome shotgun (WGS) entry which is preliminary data.</text>
</comment>
<dbReference type="PROSITE" id="PS50893">
    <property type="entry name" value="ABC_TRANSPORTER_2"/>
    <property type="match status" value="1"/>
</dbReference>
<evidence type="ECO:0000313" key="11">
    <source>
        <dbReference type="Proteomes" id="UP000821837"/>
    </source>
</evidence>
<feature type="transmembrane region" description="Helical" evidence="8">
    <location>
        <begin position="414"/>
        <end position="435"/>
    </location>
</feature>
<sequence>MLDEPTTGVDPATRRKMWDILRKIGKERTLMFSSHDMFEVDAVAEQIVVMAAGTVICSGSMTFLKKACGVGYTITLVKEPRLFNMEGALAVVRKAIPGARVHVDAQSAVSIRLGTFDHSGFPGLFETLERSSAKLGIADIGLTVATVKDVYSKYADAERSMENYVLLESCQYLDTEAVEAPGSKPWRYFVRKPEYAKERKSSRPLPPRGGDVAVLCKPVSKRNRTSAQCFEALFMKRLTYMRRSWGIFLVSYVLPLVLLWLLLEVQPAPSPKGMQHEQELYHLYGASEIRLGYNFPGYAVVLQGGAAAAANLSRALVVLVEAEGGSVRNVSDFNKTRVGDDLAIYVRTYPMAILLEPDRVRLMVDPTDPLTVPVLLNLVDTAVLRLLTRQPTARIVARVSQLEVRKFSGRESIFLFWTVGCPITYALAFSAFAAFPAAERLNGARDIQLMTGLSGGFFVASHAAFDFVHYVAFAVPWCLIYWRGAGNSADTCALIFATFVLSSPSMIGMAYLTSERALTELGAMYSHFLWIYFSGIVLYFGARLFILLGVEVMEYATLLFPPWALLSCLLKISSADIAAELCDRQRAAPSTSPTGQGRTPVNPTVSARAWRAIFPTWRVGALGAVNEEEDEADVALWYSSPCEEARTVSFTHNGVLLELLFLLLNGLICLAIESYVTSGYFSWREAIFGRKWTRTGLKAAPPAPADDPKRTPARPGDPEVEEEKQLATALCDKKDFTGYALVARDLRKTFGDSPGVRDFNLALRPSESFGLLGVHGSGKTTTFNLLAALTEPTYGEAHTAAASMQEDARKWQSQISYCQQNGGLLEKLNAYEFFGGTRRKLCLGAALLGMPPLLFLDEPYTGVDAVSRDRIDSALSRIREATHTTVMLASHNIEECQSSCDRIAIMADGRLKCLGTLQQLRDRYARGYRLEFMLKNEAQPSAKKEFREAVQQHFVGIELVESLQNGLTYQLAERLPWSVLFRKVALLEKDFPLEYAIVGENTLEQVFLSQVGADKGQSSTSK</sequence>
<evidence type="ECO:0000256" key="2">
    <source>
        <dbReference type="ARBA" id="ARBA00022692"/>
    </source>
</evidence>
<dbReference type="InterPro" id="IPR026082">
    <property type="entry name" value="ABCA"/>
</dbReference>
<dbReference type="Pfam" id="PF12698">
    <property type="entry name" value="ABC2_membrane_3"/>
    <property type="match status" value="1"/>
</dbReference>
<dbReference type="GO" id="GO:0016887">
    <property type="term" value="F:ATP hydrolysis activity"/>
    <property type="evidence" value="ECO:0007669"/>
    <property type="project" value="InterPro"/>
</dbReference>
<evidence type="ECO:0000313" key="10">
    <source>
        <dbReference type="EMBL" id="KAH7943263.1"/>
    </source>
</evidence>
<organism evidence="10 11">
    <name type="scientific">Rhipicephalus sanguineus</name>
    <name type="common">Brown dog tick</name>
    <name type="synonym">Ixodes sanguineus</name>
    <dbReference type="NCBI Taxonomy" id="34632"/>
    <lineage>
        <taxon>Eukaryota</taxon>
        <taxon>Metazoa</taxon>
        <taxon>Ecdysozoa</taxon>
        <taxon>Arthropoda</taxon>
        <taxon>Chelicerata</taxon>
        <taxon>Arachnida</taxon>
        <taxon>Acari</taxon>
        <taxon>Parasitiformes</taxon>
        <taxon>Ixodida</taxon>
        <taxon>Ixodoidea</taxon>
        <taxon>Ixodidae</taxon>
        <taxon>Rhipicephalinae</taxon>
        <taxon>Rhipicephalus</taxon>
        <taxon>Rhipicephalus</taxon>
    </lineage>
</organism>
<feature type="transmembrane region" description="Helical" evidence="8">
    <location>
        <begin position="524"/>
        <end position="546"/>
    </location>
</feature>
<evidence type="ECO:0000256" key="1">
    <source>
        <dbReference type="ARBA" id="ARBA00004141"/>
    </source>
</evidence>
<dbReference type="PANTHER" id="PTHR19229:SF250">
    <property type="entry name" value="ABC TRANSPORTER DOMAIN-CONTAINING PROTEIN-RELATED"/>
    <property type="match status" value="1"/>
</dbReference>
<dbReference type="AlphaFoldDB" id="A0A9D4PIA2"/>
<dbReference type="SMART" id="SM00382">
    <property type="entry name" value="AAA"/>
    <property type="match status" value="1"/>
</dbReference>
<dbReference type="GO" id="GO:0005524">
    <property type="term" value="F:ATP binding"/>
    <property type="evidence" value="ECO:0007669"/>
    <property type="project" value="UniProtKB-KW"/>
</dbReference>
<dbReference type="InterPro" id="IPR003439">
    <property type="entry name" value="ABC_transporter-like_ATP-bd"/>
</dbReference>
<dbReference type="InterPro" id="IPR013525">
    <property type="entry name" value="ABC2_TM"/>
</dbReference>
<dbReference type="SUPFAM" id="SSF52540">
    <property type="entry name" value="P-loop containing nucleoside triphosphate hydrolases"/>
    <property type="match status" value="2"/>
</dbReference>
<dbReference type="Gene3D" id="3.40.50.300">
    <property type="entry name" value="P-loop containing nucleotide triphosphate hydrolases"/>
    <property type="match status" value="3"/>
</dbReference>
<evidence type="ECO:0000256" key="8">
    <source>
        <dbReference type="SAM" id="Phobius"/>
    </source>
</evidence>
<evidence type="ECO:0000256" key="4">
    <source>
        <dbReference type="ARBA" id="ARBA00022840"/>
    </source>
</evidence>
<evidence type="ECO:0000256" key="6">
    <source>
        <dbReference type="ARBA" id="ARBA00023136"/>
    </source>
</evidence>
<protein>
    <recommendedName>
        <fullName evidence="9">ABC transporter domain-containing protein</fullName>
    </recommendedName>
</protein>
<evidence type="ECO:0000256" key="5">
    <source>
        <dbReference type="ARBA" id="ARBA00022989"/>
    </source>
</evidence>
<proteinExistence type="predicted"/>
<dbReference type="PANTHER" id="PTHR19229">
    <property type="entry name" value="ATP-BINDING CASSETTE TRANSPORTER SUBFAMILY A ABCA"/>
    <property type="match status" value="1"/>
</dbReference>
<accession>A0A9D4PIA2</accession>
<keyword evidence="3" id="KW-0547">Nucleotide-binding</keyword>
<feature type="transmembrane region" description="Helical" evidence="8">
    <location>
        <begin position="245"/>
        <end position="263"/>
    </location>
</feature>
<evidence type="ECO:0000256" key="7">
    <source>
        <dbReference type="SAM" id="MobiDB-lite"/>
    </source>
</evidence>
<evidence type="ECO:0000256" key="3">
    <source>
        <dbReference type="ARBA" id="ARBA00022741"/>
    </source>
</evidence>
<keyword evidence="2 8" id="KW-0812">Transmembrane</keyword>
<evidence type="ECO:0000259" key="9">
    <source>
        <dbReference type="PROSITE" id="PS50893"/>
    </source>
</evidence>
<reference evidence="10" key="1">
    <citation type="journal article" date="2020" name="Cell">
        <title>Large-Scale Comparative Analyses of Tick Genomes Elucidate Their Genetic Diversity and Vector Capacities.</title>
        <authorList>
            <consortium name="Tick Genome and Microbiome Consortium (TIGMIC)"/>
            <person name="Jia N."/>
            <person name="Wang J."/>
            <person name="Shi W."/>
            <person name="Du L."/>
            <person name="Sun Y."/>
            <person name="Zhan W."/>
            <person name="Jiang J.F."/>
            <person name="Wang Q."/>
            <person name="Zhang B."/>
            <person name="Ji P."/>
            <person name="Bell-Sakyi L."/>
            <person name="Cui X.M."/>
            <person name="Yuan T.T."/>
            <person name="Jiang B.G."/>
            <person name="Yang W.F."/>
            <person name="Lam T.T."/>
            <person name="Chang Q.C."/>
            <person name="Ding S.J."/>
            <person name="Wang X.J."/>
            <person name="Zhu J.G."/>
            <person name="Ruan X.D."/>
            <person name="Zhao L."/>
            <person name="Wei J.T."/>
            <person name="Ye R.Z."/>
            <person name="Que T.C."/>
            <person name="Du C.H."/>
            <person name="Zhou Y.H."/>
            <person name="Cheng J.X."/>
            <person name="Dai P.F."/>
            <person name="Guo W.B."/>
            <person name="Han X.H."/>
            <person name="Huang E.J."/>
            <person name="Li L.F."/>
            <person name="Wei W."/>
            <person name="Gao Y.C."/>
            <person name="Liu J.Z."/>
            <person name="Shao H.Z."/>
            <person name="Wang X."/>
            <person name="Wang C.C."/>
            <person name="Yang T.C."/>
            <person name="Huo Q.B."/>
            <person name="Li W."/>
            <person name="Chen H.Y."/>
            <person name="Chen S.E."/>
            <person name="Zhou L.G."/>
            <person name="Ni X.B."/>
            <person name="Tian J.H."/>
            <person name="Sheng Y."/>
            <person name="Liu T."/>
            <person name="Pan Y.S."/>
            <person name="Xia L.Y."/>
            <person name="Li J."/>
            <person name="Zhao F."/>
            <person name="Cao W.C."/>
        </authorList>
    </citation>
    <scope>NUCLEOTIDE SEQUENCE</scope>
    <source>
        <strain evidence="10">Rsan-2018</strain>
    </source>
</reference>
<keyword evidence="6 8" id="KW-0472">Membrane</keyword>
<feature type="transmembrane region" description="Helical" evidence="8">
    <location>
        <begin position="492"/>
        <end position="512"/>
    </location>
</feature>
<keyword evidence="4" id="KW-0067">ATP-binding</keyword>
<dbReference type="Proteomes" id="UP000821837">
    <property type="component" value="Unassembled WGS sequence"/>
</dbReference>
<keyword evidence="11" id="KW-1185">Reference proteome</keyword>
<feature type="transmembrane region" description="Helical" evidence="8">
    <location>
        <begin position="455"/>
        <end position="480"/>
    </location>
</feature>
<dbReference type="VEuPathDB" id="VectorBase:RSAN_033886"/>
<feature type="domain" description="ABC transporter" evidence="9">
    <location>
        <begin position="741"/>
        <end position="933"/>
    </location>
</feature>
<dbReference type="Pfam" id="PF00005">
    <property type="entry name" value="ABC_tran"/>
    <property type="match status" value="1"/>
</dbReference>
<keyword evidence="5 8" id="KW-1133">Transmembrane helix</keyword>
<comment type="subcellular location">
    <subcellularLocation>
        <location evidence="1">Membrane</location>
        <topology evidence="1">Multi-pass membrane protein</topology>
    </subcellularLocation>
</comment>